<name>A0AAV4FE02_9GAST</name>
<protein>
    <submittedName>
        <fullName evidence="2">Tyrosine-protein kinase</fullName>
    </submittedName>
</protein>
<gene>
    <name evidence="2" type="ORF">ElyMa_000344600</name>
</gene>
<comment type="caution">
    <text evidence="2">The sequence shown here is derived from an EMBL/GenBank/DDBJ whole genome shotgun (WGS) entry which is preliminary data.</text>
</comment>
<dbReference type="AlphaFoldDB" id="A0AAV4FE02"/>
<dbReference type="GO" id="GO:0007169">
    <property type="term" value="P:cell surface receptor protein tyrosine kinase signaling pathway"/>
    <property type="evidence" value="ECO:0007669"/>
    <property type="project" value="TreeGrafter"/>
</dbReference>
<dbReference type="GO" id="GO:0005886">
    <property type="term" value="C:plasma membrane"/>
    <property type="evidence" value="ECO:0007669"/>
    <property type="project" value="TreeGrafter"/>
</dbReference>
<organism evidence="2 3">
    <name type="scientific">Elysia marginata</name>
    <dbReference type="NCBI Taxonomy" id="1093978"/>
    <lineage>
        <taxon>Eukaryota</taxon>
        <taxon>Metazoa</taxon>
        <taxon>Spiralia</taxon>
        <taxon>Lophotrochozoa</taxon>
        <taxon>Mollusca</taxon>
        <taxon>Gastropoda</taxon>
        <taxon>Heterobranchia</taxon>
        <taxon>Euthyneura</taxon>
        <taxon>Panpulmonata</taxon>
        <taxon>Sacoglossa</taxon>
        <taxon>Placobranchoidea</taxon>
        <taxon>Plakobranchidae</taxon>
        <taxon>Elysia</taxon>
    </lineage>
</organism>
<dbReference type="InterPro" id="IPR000719">
    <property type="entry name" value="Prot_kinase_dom"/>
</dbReference>
<dbReference type="InterPro" id="IPR011009">
    <property type="entry name" value="Kinase-like_dom_sf"/>
</dbReference>
<reference evidence="2 3" key="1">
    <citation type="journal article" date="2021" name="Elife">
        <title>Chloroplast acquisition without the gene transfer in kleptoplastic sea slugs, Plakobranchus ocellatus.</title>
        <authorList>
            <person name="Maeda T."/>
            <person name="Takahashi S."/>
            <person name="Yoshida T."/>
            <person name="Shimamura S."/>
            <person name="Takaki Y."/>
            <person name="Nagai Y."/>
            <person name="Toyoda A."/>
            <person name="Suzuki Y."/>
            <person name="Arimoto A."/>
            <person name="Ishii H."/>
            <person name="Satoh N."/>
            <person name="Nishiyama T."/>
            <person name="Hasebe M."/>
            <person name="Maruyama T."/>
            <person name="Minagawa J."/>
            <person name="Obokata J."/>
            <person name="Shigenobu S."/>
        </authorList>
    </citation>
    <scope>NUCLEOTIDE SEQUENCE [LARGE SCALE GENOMIC DNA]</scope>
</reference>
<dbReference type="PRINTS" id="PR00109">
    <property type="entry name" value="TYRKINASE"/>
</dbReference>
<evidence type="ECO:0000259" key="1">
    <source>
        <dbReference type="PROSITE" id="PS50011"/>
    </source>
</evidence>
<keyword evidence="2" id="KW-0808">Transferase</keyword>
<dbReference type="PANTHER" id="PTHR24416:SF600">
    <property type="entry name" value="PDGF- AND VEGF-RECEPTOR RELATED, ISOFORM J"/>
    <property type="match status" value="1"/>
</dbReference>
<keyword evidence="3" id="KW-1185">Reference proteome</keyword>
<dbReference type="Pfam" id="PF07714">
    <property type="entry name" value="PK_Tyr_Ser-Thr"/>
    <property type="match status" value="2"/>
</dbReference>
<dbReference type="GO" id="GO:0043235">
    <property type="term" value="C:receptor complex"/>
    <property type="evidence" value="ECO:0007669"/>
    <property type="project" value="TreeGrafter"/>
</dbReference>
<dbReference type="PANTHER" id="PTHR24416">
    <property type="entry name" value="TYROSINE-PROTEIN KINASE RECEPTOR"/>
    <property type="match status" value="1"/>
</dbReference>
<keyword evidence="2" id="KW-0418">Kinase</keyword>
<dbReference type="PROSITE" id="PS50011">
    <property type="entry name" value="PROTEIN_KINASE_DOM"/>
    <property type="match status" value="1"/>
</dbReference>
<proteinExistence type="predicted"/>
<feature type="domain" description="Protein kinase" evidence="1">
    <location>
        <begin position="369"/>
        <end position="638"/>
    </location>
</feature>
<dbReference type="GO" id="GO:0004714">
    <property type="term" value="F:transmembrane receptor protein tyrosine kinase activity"/>
    <property type="evidence" value="ECO:0007669"/>
    <property type="project" value="TreeGrafter"/>
</dbReference>
<evidence type="ECO:0000313" key="2">
    <source>
        <dbReference type="EMBL" id="GFR71111.1"/>
    </source>
</evidence>
<feature type="non-terminal residue" evidence="2">
    <location>
        <position position="1"/>
    </location>
</feature>
<accession>A0AAV4FE02</accession>
<evidence type="ECO:0000313" key="3">
    <source>
        <dbReference type="Proteomes" id="UP000762676"/>
    </source>
</evidence>
<dbReference type="Proteomes" id="UP000762676">
    <property type="component" value="Unassembled WGS sequence"/>
</dbReference>
<sequence length="971" mass="110644">CSNIAKLAQDAKAIISLPKLKCFFLKVLPKMYDDSDVVGLTFLSVCDHHQLASAAVLLLQLLLLKKESSKPPQRMNELIVAEGLLWGKLFTLRKNVVDGRFESFTLFSRLAVAYVMVLCDFVLTCIKENNMFKGDTHLDTIEGRSLYPAQLEDEAVRDVCKWFDDFVKDMVQRKCKNYKEMLHKLEIQQDQLSGTDEAECIASQPPTIQNLVAYQAVKKIFHSMSGDDLEILTHYMCTRKNVSDASSEIIFQGLALFVVFQLKREAFVDVETFCSTAIEILKCKLPPQTVKIKKGAKVDPLLQMLFFNPNPSIRAATMISTTMKSNKTKDIPKQLFSVNREIFILNEVLRVLYPLLTETEKVDDKDKQSGKDWLLYKGKFGDMEARVHLHLPQPQDLQVKLKTTFAEEDVFYNEMMMLGKVQHESIIQMYAFQRQYIPQFYILEHHSDLQSALKNMTQNQGFAKKPKLVGYLVQALKAVVFCHSKSIVHRNLTAKSLLMVDENNVKLSGFHLSLEMTHGEAIAKAGTNSMIPTRWSAPESLKDNRYSAASDVWMFGHLMYEVLTHGGLPYADMEEESELTEKIKKGDIHLSEHRLIQRGHYDIITRCTEVCLQDRPGWTGIKMALEKREGGTESMDTLKMDNIDVDDFKDGHKPSTDHGKGIPTTSNSIFREDMTGFRKVTHQGFISDTVTKITDNHVHQFIEKLVNMDSGVRIQLRNGVLTNLLPYISIKESPKEMPHAECIIPLLQVKDTEELSSQETVMSYVDTSLEKAALDKLLGESVKPYLECLYQVASLLEKLHSELWMIGDMSMPLIHVQWKSQDGALSVYIVSIAYLQKYNPEDDNEEFSDMDASTTQPKDPLLMSRAAPEVAEFGMFSQGSDVYCFGNLMWQTLKALDCPSDMKTAYLKEQMENANFKQTKVSEKWETSHVKPRNCSPDLYDLMRGCTQHSSSARIPAYQLVQQLRRIIEKM</sequence>
<dbReference type="Gene3D" id="1.10.510.10">
    <property type="entry name" value="Transferase(Phosphotransferase) domain 1"/>
    <property type="match status" value="2"/>
</dbReference>
<dbReference type="EMBL" id="BMAT01000687">
    <property type="protein sequence ID" value="GFR71111.1"/>
    <property type="molecule type" value="Genomic_DNA"/>
</dbReference>
<dbReference type="InterPro" id="IPR050122">
    <property type="entry name" value="RTK"/>
</dbReference>
<dbReference type="InterPro" id="IPR001245">
    <property type="entry name" value="Ser-Thr/Tyr_kinase_cat_dom"/>
</dbReference>
<dbReference type="SUPFAM" id="SSF56112">
    <property type="entry name" value="Protein kinase-like (PK-like)"/>
    <property type="match status" value="2"/>
</dbReference>
<dbReference type="GO" id="GO:0005524">
    <property type="term" value="F:ATP binding"/>
    <property type="evidence" value="ECO:0007669"/>
    <property type="project" value="InterPro"/>
</dbReference>